<feature type="compositionally biased region" description="Acidic residues" evidence="4">
    <location>
        <begin position="509"/>
        <end position="524"/>
    </location>
</feature>
<dbReference type="GO" id="GO:0006281">
    <property type="term" value="P:DNA repair"/>
    <property type="evidence" value="ECO:0007669"/>
    <property type="project" value="TreeGrafter"/>
</dbReference>
<feature type="domain" description="Helicase C-terminal" evidence="6">
    <location>
        <begin position="1138"/>
        <end position="1290"/>
    </location>
</feature>
<feature type="compositionally biased region" description="Low complexity" evidence="4">
    <location>
        <begin position="326"/>
        <end position="341"/>
    </location>
</feature>
<dbReference type="InterPro" id="IPR014001">
    <property type="entry name" value="Helicase_ATP-bd"/>
</dbReference>
<dbReference type="InterPro" id="IPR001650">
    <property type="entry name" value="Helicase_C-like"/>
</dbReference>
<dbReference type="Gene3D" id="3.40.50.10810">
    <property type="entry name" value="Tandem AAA-ATPase domain"/>
    <property type="match status" value="1"/>
</dbReference>
<evidence type="ECO:0000259" key="5">
    <source>
        <dbReference type="PROSITE" id="PS51192"/>
    </source>
</evidence>
<keyword evidence="2" id="KW-0378">Hydrolase</keyword>
<dbReference type="PROSITE" id="PS51194">
    <property type="entry name" value="HELICASE_CTER"/>
    <property type="match status" value="1"/>
</dbReference>
<dbReference type="FunFam" id="3.40.50.10810:FF:000053">
    <property type="entry name" value="SNF2 family helicase/ATPase, putative"/>
    <property type="match status" value="1"/>
</dbReference>
<feature type="compositionally biased region" description="Basic residues" evidence="4">
    <location>
        <begin position="951"/>
        <end position="971"/>
    </location>
</feature>
<dbReference type="SMART" id="SM00487">
    <property type="entry name" value="DEXDc"/>
    <property type="match status" value="1"/>
</dbReference>
<feature type="domain" description="Helicase ATP-binding" evidence="5">
    <location>
        <begin position="552"/>
        <end position="740"/>
    </location>
</feature>
<evidence type="ECO:0000313" key="7">
    <source>
        <dbReference type="EMBL" id="PSN73739.1"/>
    </source>
</evidence>
<feature type="compositionally biased region" description="Basic and acidic residues" evidence="4">
    <location>
        <begin position="1352"/>
        <end position="1362"/>
    </location>
</feature>
<reference evidence="7 8" key="1">
    <citation type="journal article" date="2018" name="Front. Microbiol.">
        <title>Genome-Wide Analysis of Corynespora cassiicola Leaf Fall Disease Putative Effectors.</title>
        <authorList>
            <person name="Lopez D."/>
            <person name="Ribeiro S."/>
            <person name="Label P."/>
            <person name="Fumanal B."/>
            <person name="Venisse J.S."/>
            <person name="Kohler A."/>
            <person name="de Oliveira R.R."/>
            <person name="Labutti K."/>
            <person name="Lipzen A."/>
            <person name="Lail K."/>
            <person name="Bauer D."/>
            <person name="Ohm R.A."/>
            <person name="Barry K.W."/>
            <person name="Spatafora J."/>
            <person name="Grigoriev I.V."/>
            <person name="Martin F.M."/>
            <person name="Pujade-Renaud V."/>
        </authorList>
    </citation>
    <scope>NUCLEOTIDE SEQUENCE [LARGE SCALE GENOMIC DNA]</scope>
    <source>
        <strain evidence="7 8">Philippines</strain>
    </source>
</reference>
<dbReference type="GO" id="GO:0016787">
    <property type="term" value="F:hydrolase activity"/>
    <property type="evidence" value="ECO:0007669"/>
    <property type="project" value="UniProtKB-KW"/>
</dbReference>
<feature type="compositionally biased region" description="Basic and acidic residues" evidence="4">
    <location>
        <begin position="1054"/>
        <end position="1068"/>
    </location>
</feature>
<keyword evidence="1" id="KW-0547">Nucleotide-binding</keyword>
<dbReference type="Pfam" id="PF00271">
    <property type="entry name" value="Helicase_C"/>
    <property type="match status" value="1"/>
</dbReference>
<feature type="compositionally biased region" description="Acidic residues" evidence="4">
    <location>
        <begin position="1090"/>
        <end position="1120"/>
    </location>
</feature>
<dbReference type="EMBL" id="KZ678129">
    <property type="protein sequence ID" value="PSN73739.1"/>
    <property type="molecule type" value="Genomic_DNA"/>
</dbReference>
<feature type="compositionally biased region" description="Polar residues" evidence="4">
    <location>
        <begin position="99"/>
        <end position="115"/>
    </location>
</feature>
<dbReference type="InterPro" id="IPR050628">
    <property type="entry name" value="SNF2_RAD54_helicase_TF"/>
</dbReference>
<dbReference type="PANTHER" id="PTHR45626">
    <property type="entry name" value="TRANSCRIPTION TERMINATION FACTOR 2-RELATED"/>
    <property type="match status" value="1"/>
</dbReference>
<dbReference type="Proteomes" id="UP000240883">
    <property type="component" value="Unassembled WGS sequence"/>
</dbReference>
<dbReference type="InterPro" id="IPR027417">
    <property type="entry name" value="P-loop_NTPase"/>
</dbReference>
<dbReference type="SUPFAM" id="SSF52540">
    <property type="entry name" value="P-loop containing nucleoside triphosphate hydrolases"/>
    <property type="match status" value="2"/>
</dbReference>
<feature type="compositionally biased region" description="Basic and acidic residues" evidence="4">
    <location>
        <begin position="124"/>
        <end position="141"/>
    </location>
</feature>
<dbReference type="PROSITE" id="PS51192">
    <property type="entry name" value="HELICASE_ATP_BIND_1"/>
    <property type="match status" value="1"/>
</dbReference>
<dbReference type="InterPro" id="IPR000330">
    <property type="entry name" value="SNF2_N"/>
</dbReference>
<dbReference type="PANTHER" id="PTHR45626:SF14">
    <property type="entry name" value="ATP-DEPENDENT DNA HELICASE (EUROFUNG)"/>
    <property type="match status" value="1"/>
</dbReference>
<feature type="region of interest" description="Disordered" evidence="4">
    <location>
        <begin position="99"/>
        <end position="148"/>
    </location>
</feature>
<dbReference type="Pfam" id="PF00176">
    <property type="entry name" value="SNF2-rel_dom"/>
    <property type="match status" value="1"/>
</dbReference>
<dbReference type="Gene3D" id="3.40.50.300">
    <property type="entry name" value="P-loop containing nucleotide triphosphate hydrolases"/>
    <property type="match status" value="1"/>
</dbReference>
<proteinExistence type="predicted"/>
<dbReference type="CDD" id="cd18008">
    <property type="entry name" value="DEXDc_SHPRH-like"/>
    <property type="match status" value="1"/>
</dbReference>
<feature type="compositionally biased region" description="Polar residues" evidence="4">
    <location>
        <begin position="881"/>
        <end position="895"/>
    </location>
</feature>
<evidence type="ECO:0000256" key="4">
    <source>
        <dbReference type="SAM" id="MobiDB-lite"/>
    </source>
</evidence>
<keyword evidence="8" id="KW-1185">Reference proteome</keyword>
<dbReference type="GO" id="GO:0005634">
    <property type="term" value="C:nucleus"/>
    <property type="evidence" value="ECO:0007669"/>
    <property type="project" value="TreeGrafter"/>
</dbReference>
<sequence length="1362" mass="151453">MDVRNKNDLIEHKPPLIELCIELQLDSLVGHRYLICVSIVEIARRSLPEQHPRLIRFILELEKSEIMGRDLEALNIEITHTYHGDSESLHCRVARHSKGSTAPFQPIDTLSSSQRPTYKKPPKRPTETTSADRHPRVHNDEPSLLDNDSEYSSLLHSAQPFDIDHLGNSSSLFDEDDHSHTPPPHHSAPRHTTSASRNGTHTRYNMVREREPPAPIPRSDAPAARPLQELKNTAPEFGKTSPIKNPLRKEAPKDQYAHVFNIPKSGQPRPEHHRDQARVSSQAAPSHPAGSNGLAGQGQQRSHPQPTASGYVGASSAYTNPFKSVPSSNGPRPGTSSSSGSDLMEIPASHFNPRASVQVPRPMNTPAHTIHPNPRPIYSSMGHSNGFQPVNNAYQNPFHGSRQTVILPDVRPRPRQTDEEDEDDFDPDAAIRAEGHQFGAPDPYAYVDSSQANESIKALLEGAFDEGDVRIPRTRGRKKKKQQEADAAAAKSLADRLQALEVKDKEEEKAAEEEEDEDDEDDGTVDGLKVKLLPHQVDGVAWMIEKETGAHNKRAKLPKGGILADDMGLGKTVQSIALILSNPRPEKGVEPENKKNKILPTVGKGTLIVAPLALIKQWEGEINSKVTSSNALKVLVHHGPNRTKSADKLKTYDVVVTTYQVLASEHASCGEGPDGLKKGCFAVHWYRTILDEAHTIKNRNAKMTKACYEVRSHYRWCLTGTPMQNNLDELQSLIRFLRIQPYCDMSSWKDSITGPMKNGRGNLAMKRLQIFLKAFMKRRTKDVLKKDGALNFGGKSKDGKEKGGFQIVARNVETVIGEFTAKERAFYERLSNRAESRLAEMMGGERNDYIGALVLLLRLRQACDHPSLTKSNVKDDKDALTTGSKSGPQAGTQTPRKPKEADADELADLLGGLSVATKRCDICQTTLNRDNSTAGGIRCNDCEEDLNASVKKPKKHKKHRKSKHKHRKEKKVQHESDDEDEDEGPIARKPARQRRVVVDSDDEEEEGEWIVSEGEQNTPDLGKAGGTDDEDAEGGGDTLGSVDSDSFASIDDGTPSKKKDDSFIVHDTDSEDEAPIVRQQPRKPKVISLDSDEESGSATEKDDDDSGSEGDSEEDEEESQTEASDQEYNASDLTPSTKIRQLLTILEKETPDHKVIVFSQFTSMLDLIEPFLRREGYNFTRYDGSMRNDHREASLEKLRNNKRTRILLCSLKCGSLGLNLTAASRVVIMEPFWNPFVEEQAIDRVHRLNQTVDVTVYRLSIHNSVEERILELQEAKRKLAEAALEGGKAIGKLSMSDILKLFKRDAEYDHQNVDDGTERDIFARTKVLESGGRDSATTSEAPRRKAGSLGLRRQEDSVYGRR</sequence>
<accession>A0A2T2P7Y3</accession>
<dbReference type="STRING" id="1448308.A0A2T2P7Y3"/>
<evidence type="ECO:0000256" key="3">
    <source>
        <dbReference type="ARBA" id="ARBA00022840"/>
    </source>
</evidence>
<dbReference type="GO" id="GO:0005524">
    <property type="term" value="F:ATP binding"/>
    <property type="evidence" value="ECO:0007669"/>
    <property type="project" value="UniProtKB-KW"/>
</dbReference>
<organism evidence="7 8">
    <name type="scientific">Corynespora cassiicola Philippines</name>
    <dbReference type="NCBI Taxonomy" id="1448308"/>
    <lineage>
        <taxon>Eukaryota</taxon>
        <taxon>Fungi</taxon>
        <taxon>Dikarya</taxon>
        <taxon>Ascomycota</taxon>
        <taxon>Pezizomycotina</taxon>
        <taxon>Dothideomycetes</taxon>
        <taxon>Pleosporomycetidae</taxon>
        <taxon>Pleosporales</taxon>
        <taxon>Corynesporascaceae</taxon>
        <taxon>Corynespora</taxon>
    </lineage>
</organism>
<dbReference type="GO" id="GO:0008094">
    <property type="term" value="F:ATP-dependent activity, acting on DNA"/>
    <property type="evidence" value="ECO:0007669"/>
    <property type="project" value="TreeGrafter"/>
</dbReference>
<evidence type="ECO:0000313" key="8">
    <source>
        <dbReference type="Proteomes" id="UP000240883"/>
    </source>
</evidence>
<dbReference type="CDD" id="cd18793">
    <property type="entry name" value="SF2_C_SNF"/>
    <property type="match status" value="1"/>
</dbReference>
<dbReference type="SMART" id="SM00490">
    <property type="entry name" value="HELICc"/>
    <property type="match status" value="1"/>
</dbReference>
<evidence type="ECO:0000256" key="2">
    <source>
        <dbReference type="ARBA" id="ARBA00022801"/>
    </source>
</evidence>
<feature type="compositionally biased region" description="Acidic residues" evidence="4">
    <location>
        <begin position="999"/>
        <end position="1008"/>
    </location>
</feature>
<name>A0A2T2P7Y3_CORCC</name>
<feature type="compositionally biased region" description="Polar residues" evidence="4">
    <location>
        <begin position="381"/>
        <end position="395"/>
    </location>
</feature>
<feature type="region of interest" description="Disordered" evidence="4">
    <location>
        <begin position="500"/>
        <end position="525"/>
    </location>
</feature>
<keyword evidence="3" id="KW-0067">ATP-binding</keyword>
<gene>
    <name evidence="7" type="ORF">BS50DRAFT_607258</name>
</gene>
<protein>
    <submittedName>
        <fullName evidence="7">Uncharacterized protein</fullName>
    </submittedName>
</protein>
<feature type="compositionally biased region" description="Polar residues" evidence="4">
    <location>
        <begin position="297"/>
        <end position="308"/>
    </location>
</feature>
<feature type="region of interest" description="Disordered" evidence="4">
    <location>
        <begin position="166"/>
        <end position="199"/>
    </location>
</feature>
<feature type="compositionally biased region" description="Acidic residues" evidence="4">
    <location>
        <begin position="418"/>
        <end position="427"/>
    </location>
</feature>
<evidence type="ECO:0000256" key="1">
    <source>
        <dbReference type="ARBA" id="ARBA00022741"/>
    </source>
</evidence>
<dbReference type="InterPro" id="IPR038718">
    <property type="entry name" value="SNF2-like_sf"/>
</dbReference>
<feature type="region of interest" description="Disordered" evidence="4">
    <location>
        <begin position="261"/>
        <end position="427"/>
    </location>
</feature>
<feature type="region of interest" description="Disordered" evidence="4">
    <location>
        <begin position="950"/>
        <end position="1134"/>
    </location>
</feature>
<dbReference type="InterPro" id="IPR049730">
    <property type="entry name" value="SNF2/RAD54-like_C"/>
</dbReference>
<feature type="region of interest" description="Disordered" evidence="4">
    <location>
        <begin position="1330"/>
        <end position="1362"/>
    </location>
</feature>
<evidence type="ECO:0000259" key="6">
    <source>
        <dbReference type="PROSITE" id="PS51194"/>
    </source>
</evidence>
<dbReference type="OrthoDB" id="423559at2759"/>
<feature type="region of interest" description="Disordered" evidence="4">
    <location>
        <begin position="867"/>
        <end position="902"/>
    </location>
</feature>